<dbReference type="FunFam" id="2.60.40.1180:FF:000001">
    <property type="entry name" value="Maltase-glucoamylase, intestinal"/>
    <property type="match status" value="1"/>
</dbReference>
<gene>
    <name evidence="8" type="ORF">IRJ41_009285</name>
</gene>
<dbReference type="InterPro" id="IPR000322">
    <property type="entry name" value="Glyco_hydro_31_TIM"/>
</dbReference>
<evidence type="ECO:0000256" key="1">
    <source>
        <dbReference type="ARBA" id="ARBA00007806"/>
    </source>
</evidence>
<evidence type="ECO:0000256" key="3">
    <source>
        <dbReference type="ARBA" id="ARBA00023180"/>
    </source>
</evidence>
<protein>
    <submittedName>
        <fullName evidence="8">Maltase-glucoamylase</fullName>
    </submittedName>
</protein>
<keyword evidence="3" id="KW-0325">Glycoprotein</keyword>
<feature type="domain" description="Glycoside hydrolase family 31 TIM barrel" evidence="6">
    <location>
        <begin position="10"/>
        <end position="43"/>
    </location>
</feature>
<evidence type="ECO:0000259" key="6">
    <source>
        <dbReference type="Pfam" id="PF01055"/>
    </source>
</evidence>
<dbReference type="AlphaFoldDB" id="A0A9W7TT57"/>
<comment type="similarity">
    <text evidence="1 5">Belongs to the glycosyl hydrolase 31 family.</text>
</comment>
<dbReference type="InterPro" id="IPR013780">
    <property type="entry name" value="Glyco_hydro_b"/>
</dbReference>
<evidence type="ECO:0000259" key="7">
    <source>
        <dbReference type="Pfam" id="PF21365"/>
    </source>
</evidence>
<dbReference type="PANTHER" id="PTHR22762:SF133">
    <property type="entry name" value="P-TYPE DOMAIN-CONTAINING PROTEIN"/>
    <property type="match status" value="1"/>
</dbReference>
<keyword evidence="4 5" id="KW-0326">Glycosidase</keyword>
<comment type="caution">
    <text evidence="8">The sequence shown here is derived from an EMBL/GenBank/DDBJ whole genome shotgun (WGS) entry which is preliminary data.</text>
</comment>
<evidence type="ECO:0000313" key="8">
    <source>
        <dbReference type="EMBL" id="KAI7802409.1"/>
    </source>
</evidence>
<sequence length="277" mass="30657">MKAHDLVVLAKRQDPVAWGEAFASMSRDVLIVRYTLLPYLYTLMYEAHAHGNTVVRPMLHEFVTDETTWSIDKQFLWGPALLITPVLDPGATMVRGYVPNARWYDYHTGEAVGVRGQFLNMEAPMDKINLHVRGGHILPWQKAENNTRNSRVNPLGLIVALNDDGSAHGSLFWDDGEGIDTVKTGQFLLTSFTASESALSSRVDANGLAPADRLTLGVVKVWGSGTVPITQVTMSVDGNPNVDLVFKHDPATEVLEFDVTSQHHTLDKTFSISWKTT</sequence>
<dbReference type="EMBL" id="JAFHDT010000012">
    <property type="protein sequence ID" value="KAI7802409.1"/>
    <property type="molecule type" value="Genomic_DNA"/>
</dbReference>
<evidence type="ECO:0000256" key="2">
    <source>
        <dbReference type="ARBA" id="ARBA00022801"/>
    </source>
</evidence>
<dbReference type="Pfam" id="PF01055">
    <property type="entry name" value="Glyco_hydro_31_2nd"/>
    <property type="match status" value="1"/>
</dbReference>
<dbReference type="FunFam" id="2.60.40.1180:FF:000005">
    <property type="entry name" value="Maltase-glucoamylase, intestinal"/>
    <property type="match status" value="1"/>
</dbReference>
<dbReference type="GO" id="GO:0004558">
    <property type="term" value="F:alpha-1,4-glucosidase activity"/>
    <property type="evidence" value="ECO:0007669"/>
    <property type="project" value="TreeGrafter"/>
</dbReference>
<dbReference type="Gene3D" id="2.60.40.1180">
    <property type="entry name" value="Golgi alpha-mannosidase II"/>
    <property type="match status" value="2"/>
</dbReference>
<evidence type="ECO:0000256" key="4">
    <source>
        <dbReference type="ARBA" id="ARBA00023295"/>
    </source>
</evidence>
<organism evidence="8 9">
    <name type="scientific">Triplophysa rosa</name>
    <name type="common">Cave loach</name>
    <dbReference type="NCBI Taxonomy" id="992332"/>
    <lineage>
        <taxon>Eukaryota</taxon>
        <taxon>Metazoa</taxon>
        <taxon>Chordata</taxon>
        <taxon>Craniata</taxon>
        <taxon>Vertebrata</taxon>
        <taxon>Euteleostomi</taxon>
        <taxon>Actinopterygii</taxon>
        <taxon>Neopterygii</taxon>
        <taxon>Teleostei</taxon>
        <taxon>Ostariophysi</taxon>
        <taxon>Cypriniformes</taxon>
        <taxon>Nemacheilidae</taxon>
        <taxon>Triplophysa</taxon>
    </lineage>
</organism>
<dbReference type="InterPro" id="IPR048395">
    <property type="entry name" value="Glyco_hydro_31_C"/>
</dbReference>
<feature type="domain" description="Glycosyl hydrolase family 31 C-terminal" evidence="7">
    <location>
        <begin position="51"/>
        <end position="138"/>
    </location>
</feature>
<keyword evidence="9" id="KW-1185">Reference proteome</keyword>
<dbReference type="Proteomes" id="UP001059041">
    <property type="component" value="Linkage Group LG12"/>
</dbReference>
<keyword evidence="2 5" id="KW-0378">Hydrolase</keyword>
<proteinExistence type="inferred from homology"/>
<evidence type="ECO:0000313" key="9">
    <source>
        <dbReference type="Proteomes" id="UP001059041"/>
    </source>
</evidence>
<dbReference type="PANTHER" id="PTHR22762">
    <property type="entry name" value="ALPHA-GLUCOSIDASE"/>
    <property type="match status" value="1"/>
</dbReference>
<dbReference type="SUPFAM" id="SSF51011">
    <property type="entry name" value="Glycosyl hydrolase domain"/>
    <property type="match status" value="1"/>
</dbReference>
<dbReference type="GO" id="GO:0005975">
    <property type="term" value="P:carbohydrate metabolic process"/>
    <property type="evidence" value="ECO:0007669"/>
    <property type="project" value="InterPro"/>
</dbReference>
<reference evidence="8" key="1">
    <citation type="submission" date="2021-02" db="EMBL/GenBank/DDBJ databases">
        <title>Comparative genomics reveals that relaxation of natural selection precedes convergent phenotypic evolution of cavefish.</title>
        <authorList>
            <person name="Peng Z."/>
        </authorList>
    </citation>
    <scope>NUCLEOTIDE SEQUENCE</scope>
    <source>
        <tissue evidence="8">Muscle</tissue>
    </source>
</reference>
<accession>A0A9W7TT57</accession>
<evidence type="ECO:0000256" key="5">
    <source>
        <dbReference type="RuleBase" id="RU361185"/>
    </source>
</evidence>
<name>A0A9W7TT57_TRIRA</name>
<dbReference type="Pfam" id="PF21365">
    <property type="entry name" value="Glyco_hydro_31_3rd"/>
    <property type="match status" value="1"/>
</dbReference>